<reference evidence="1" key="1">
    <citation type="journal article" date="2014" name="Genome Biol. Evol.">
        <title>Pangenome evidence for extensive interdomain horizontal transfer affecting lineage core and shell genes in uncultured planktonic thaumarchaeota and euryarchaeota.</title>
        <authorList>
            <person name="Deschamps P."/>
            <person name="Zivanovic Y."/>
            <person name="Moreira D."/>
            <person name="Rodriguez-Valera F."/>
            <person name="Lopez-Garcia P."/>
        </authorList>
    </citation>
    <scope>NUCLEOTIDE SEQUENCE</scope>
</reference>
<evidence type="ECO:0000313" key="1">
    <source>
        <dbReference type="EMBL" id="AIF10055.1"/>
    </source>
</evidence>
<sequence length="166" mass="18172">MSAMLEISISVCPAPTLSMIMGSNPAYSSTRILFRMDLEIAPVAPLDAILLIYVPESVDSVIRTLSPSIAPPDMWLVGSIASTAGFIPNFFNLITVLSISDDFPAPAGPVMPITTDLPEVLNIFLINFLDSFSSFSKIEIAFAIAPRFAFFKSEVTSKYNYHLFLR</sequence>
<name>A0A075H4H7_9ARCH</name>
<dbReference type="AlphaFoldDB" id="A0A075H4H7"/>
<proteinExistence type="predicted"/>
<dbReference type="EMBL" id="KF900880">
    <property type="protein sequence ID" value="AIF10055.1"/>
    <property type="molecule type" value="Genomic_DNA"/>
</dbReference>
<organism evidence="1">
    <name type="scientific">uncultured marine thaumarchaeote KM3_42_G11</name>
    <dbReference type="NCBI Taxonomy" id="1456149"/>
    <lineage>
        <taxon>Archaea</taxon>
        <taxon>Nitrososphaerota</taxon>
        <taxon>environmental samples</taxon>
    </lineage>
</organism>
<protein>
    <submittedName>
        <fullName evidence="1">Uncharacterized protein</fullName>
    </submittedName>
</protein>
<accession>A0A075H4H7</accession>